<protein>
    <submittedName>
        <fullName evidence="2">Uncharacterized protein</fullName>
    </submittedName>
</protein>
<dbReference type="Proteomes" id="UP000002878">
    <property type="component" value="Chromosome"/>
</dbReference>
<feature type="region of interest" description="Disordered" evidence="1">
    <location>
        <begin position="1"/>
        <end position="22"/>
    </location>
</feature>
<dbReference type="AlphaFoldDB" id="I2C350"/>
<organism evidence="2 3">
    <name type="scientific">Bacillus amyloliquefaciens (strain Y2)</name>
    <name type="common">Bacillus amyloliquefaciens subsp. plantarum (strain B9601-Y2)</name>
    <dbReference type="NCBI Taxonomy" id="1155777"/>
    <lineage>
        <taxon>Bacteria</taxon>
        <taxon>Bacillati</taxon>
        <taxon>Bacillota</taxon>
        <taxon>Bacilli</taxon>
        <taxon>Bacillales</taxon>
        <taxon>Bacillaceae</taxon>
        <taxon>Bacillus</taxon>
        <taxon>Bacillus amyloliquefaciens group</taxon>
    </lineage>
</organism>
<gene>
    <name evidence="2" type="ORF">MUS_1042</name>
</gene>
<dbReference type="EMBL" id="CP003332">
    <property type="protein sequence ID" value="AFJ61074.1"/>
    <property type="molecule type" value="Genomic_DNA"/>
</dbReference>
<dbReference type="KEGG" id="bqy:MUS_1042"/>
<name>I2C350_BACAY</name>
<evidence type="ECO:0000313" key="3">
    <source>
        <dbReference type="Proteomes" id="UP000002878"/>
    </source>
</evidence>
<accession>I2C350</accession>
<evidence type="ECO:0000256" key="1">
    <source>
        <dbReference type="SAM" id="MobiDB-lite"/>
    </source>
</evidence>
<proteinExistence type="predicted"/>
<sequence>MMINKMNRTTNNAKPPANTSPISKSTSYKTFYFSNYIICNLLLKRLGARVRKRTAFRKSDPFRLTNVSCTYDDKQYEQYYEQRETV</sequence>
<reference evidence="2 3" key="1">
    <citation type="journal article" date="2012" name="J. Biotechnol.">
        <title>Genome sequence of the plant growth promoting strain Bacillus amyloliquefaciens subsp. plantarum B9601-Y2 and expression of mersacidin and other secondary metabolites.</title>
        <authorList>
            <person name="He P."/>
            <person name="Hao K."/>
            <person name="Blom J."/>
            <person name="Ruckert C."/>
            <person name="Vater J."/>
            <person name="Mao Z."/>
            <person name="Wu Y."/>
            <person name="Hou M."/>
            <person name="He P."/>
            <person name="He Y."/>
            <person name="Borriss R."/>
        </authorList>
    </citation>
    <scope>NUCLEOTIDE SEQUENCE [LARGE SCALE GENOMIC DNA]</scope>
    <source>
        <strain evidence="2">Y2</strain>
    </source>
</reference>
<evidence type="ECO:0000313" key="2">
    <source>
        <dbReference type="EMBL" id="AFJ61074.1"/>
    </source>
</evidence>
<dbReference type="HOGENOM" id="CLU_2491161_0_0_9"/>
<dbReference type="PATRIC" id="fig|1126211.3.peg.985"/>